<evidence type="ECO:0008006" key="4">
    <source>
        <dbReference type="Google" id="ProtNLM"/>
    </source>
</evidence>
<accession>U2L0J9</accession>
<proteinExistence type="predicted"/>
<evidence type="ECO:0000256" key="1">
    <source>
        <dbReference type="SAM" id="SignalP"/>
    </source>
</evidence>
<dbReference type="Proteomes" id="UP000016600">
    <property type="component" value="Unassembled WGS sequence"/>
</dbReference>
<feature type="chain" id="PRO_5004631300" description="Outer membrane protein, beta-barrel family" evidence="1">
    <location>
        <begin position="31"/>
        <end position="691"/>
    </location>
</feature>
<keyword evidence="3" id="KW-1185">Reference proteome</keyword>
<protein>
    <recommendedName>
        <fullName evidence="4">Outer membrane protein, beta-barrel family</fullName>
    </recommendedName>
</protein>
<feature type="signal peptide" evidence="1">
    <location>
        <begin position="1"/>
        <end position="30"/>
    </location>
</feature>
<organism evidence="2 3">
    <name type="scientific">Hoylesella pleuritidis F0068</name>
    <dbReference type="NCBI Taxonomy" id="1081904"/>
    <lineage>
        <taxon>Bacteria</taxon>
        <taxon>Pseudomonadati</taxon>
        <taxon>Bacteroidota</taxon>
        <taxon>Bacteroidia</taxon>
        <taxon>Bacteroidales</taxon>
        <taxon>Prevotellaceae</taxon>
        <taxon>Hoylesella</taxon>
    </lineage>
</organism>
<keyword evidence="1" id="KW-0732">Signal</keyword>
<comment type="caution">
    <text evidence="2">The sequence shown here is derived from an EMBL/GenBank/DDBJ whole genome shotgun (WGS) entry which is preliminary data.</text>
</comment>
<gene>
    <name evidence="2" type="ORF">HMPREF1218_0816</name>
</gene>
<dbReference type="AlphaFoldDB" id="U2L0J9"/>
<dbReference type="SUPFAM" id="SSF56935">
    <property type="entry name" value="Porins"/>
    <property type="match status" value="1"/>
</dbReference>
<evidence type="ECO:0000313" key="3">
    <source>
        <dbReference type="Proteomes" id="UP000016600"/>
    </source>
</evidence>
<reference evidence="2 3" key="1">
    <citation type="submission" date="2013-08" db="EMBL/GenBank/DDBJ databases">
        <authorList>
            <person name="Durkin A.S."/>
            <person name="Haft D.R."/>
            <person name="McCorrison J."/>
            <person name="Torralba M."/>
            <person name="Gillis M."/>
            <person name="Haft D.H."/>
            <person name="Methe B."/>
            <person name="Sutton G."/>
            <person name="Nelson K.E."/>
        </authorList>
    </citation>
    <scope>NUCLEOTIDE SEQUENCE [LARGE SCALE GENOMIC DNA]</scope>
    <source>
        <strain evidence="2 3">F0068</strain>
    </source>
</reference>
<name>U2L0J9_9BACT</name>
<sequence length="691" mass="78911">MSKITILPKKKMKKRWILWLLVAPLIPISAQTEREVNLQEVTVNGAKVVNTPEGQQIFPTRKQKETSASGYHLLTKLALPNIKVDEIAHSIIVTGNLGDVQTRINDIPASREDLLALDMNAVVRIDYISNPGVRYGQNIARVINFITRRAVSGYTVGSHLMQSLTVNRGKYGGYVRFNRGKNEWGVDYDFGHARMDGQRTSQITDYRMSDNRVLTKTDNSTYILDKNRSHELKLRYNRADSGRYVLQAVFSNTYDRSPDNISRYCTAWQGAVSESRSSYDSKSVSPGIDLYFAARFGSHQSLTCNGVGTYISSKYGYSLDEMGKNYSHSTDGNTYSAIGEIIYENTLKLFTFSSGLKSAQKNVAVRYAGDVQTRVDYRTSDLYLFAQIKGRLGQLGYLLGSGVRRQYYSQGTHQYDYWLVRPKLTLSQAIFRDFIVKYDFGISLFPPRPEHLSDVAIKSNSLAVYKGNPALKPNRRTEHQLILSYKNARLYTHIDTYYRINTHAVMQDIQRDGDTFIYTRTNQKHCNLLYIQNYTNWDIIPEMLSVSASSGIYRCFNYGNTYKHHYTSFNGSVHLTAYLGRLTLAADADNGYRWLEGESKGRQGAAYYVTAAYKWGRADISLYYQHCLQSNPLMQRSELLNRFVHNVHTNRNRDMGNMLSLSVTWRLSKGRKYAAVQRSMNNRDQDSGVMK</sequence>
<dbReference type="PATRIC" id="fig|1081904.3.peg.2311"/>
<evidence type="ECO:0000313" key="2">
    <source>
        <dbReference type="EMBL" id="ERJ97895.1"/>
    </source>
</evidence>
<dbReference type="EMBL" id="AWET01000051">
    <property type="protein sequence ID" value="ERJ97895.1"/>
    <property type="molecule type" value="Genomic_DNA"/>
</dbReference>